<reference evidence="2 3" key="1">
    <citation type="submission" date="2018-04" db="EMBL/GenBank/DDBJ databases">
        <title>The genome of golden apple snail Pomacea canaliculata provides insight into stress tolerance and invasive adaptation.</title>
        <authorList>
            <person name="Liu C."/>
            <person name="Liu B."/>
            <person name="Ren Y."/>
            <person name="Zhang Y."/>
            <person name="Wang H."/>
            <person name="Li S."/>
            <person name="Jiang F."/>
            <person name="Yin L."/>
            <person name="Zhang G."/>
            <person name="Qian W."/>
            <person name="Fan W."/>
        </authorList>
    </citation>
    <scope>NUCLEOTIDE SEQUENCE [LARGE SCALE GENOMIC DNA]</scope>
    <source>
        <strain evidence="2">SZHN2017</strain>
        <tissue evidence="2">Muscle</tissue>
    </source>
</reference>
<evidence type="ECO:0000313" key="2">
    <source>
        <dbReference type="EMBL" id="PVD35349.1"/>
    </source>
</evidence>
<sequence length="174" mass="19303">MDGPDRTLTEGPTDRGRGHTTPPGGTRGLGRPWGHSTQQPNETSECPTGMNAKGWSCHQSHYSWHLHNRPASRTTPHSRASHHLHRRVYTDEPADKATCKATHEPSVYLEDSQMEKLYLPKGSLKVEVVAISKSVEFLFTCGGILDQTHCVDCRSIYNILTKAVTRQPAFLDGS</sequence>
<keyword evidence="3" id="KW-1185">Reference proteome</keyword>
<name>A0A2T7PPJ4_POMCA</name>
<dbReference type="Proteomes" id="UP000245119">
    <property type="component" value="Linkage Group LG2"/>
</dbReference>
<organism evidence="2 3">
    <name type="scientific">Pomacea canaliculata</name>
    <name type="common">Golden apple snail</name>
    <dbReference type="NCBI Taxonomy" id="400727"/>
    <lineage>
        <taxon>Eukaryota</taxon>
        <taxon>Metazoa</taxon>
        <taxon>Spiralia</taxon>
        <taxon>Lophotrochozoa</taxon>
        <taxon>Mollusca</taxon>
        <taxon>Gastropoda</taxon>
        <taxon>Caenogastropoda</taxon>
        <taxon>Architaenioglossa</taxon>
        <taxon>Ampullarioidea</taxon>
        <taxon>Ampullariidae</taxon>
        <taxon>Pomacea</taxon>
    </lineage>
</organism>
<dbReference type="EMBL" id="PZQS01000002">
    <property type="protein sequence ID" value="PVD35349.1"/>
    <property type="molecule type" value="Genomic_DNA"/>
</dbReference>
<evidence type="ECO:0000313" key="3">
    <source>
        <dbReference type="Proteomes" id="UP000245119"/>
    </source>
</evidence>
<proteinExistence type="predicted"/>
<evidence type="ECO:0000256" key="1">
    <source>
        <dbReference type="SAM" id="MobiDB-lite"/>
    </source>
</evidence>
<feature type="compositionally biased region" description="Basic and acidic residues" evidence="1">
    <location>
        <begin position="1"/>
        <end position="17"/>
    </location>
</feature>
<gene>
    <name evidence="2" type="ORF">C0Q70_02309</name>
</gene>
<feature type="region of interest" description="Disordered" evidence="1">
    <location>
        <begin position="1"/>
        <end position="50"/>
    </location>
</feature>
<feature type="compositionally biased region" description="Polar residues" evidence="1">
    <location>
        <begin position="35"/>
        <end position="46"/>
    </location>
</feature>
<feature type="compositionally biased region" description="Low complexity" evidence="1">
    <location>
        <begin position="19"/>
        <end position="34"/>
    </location>
</feature>
<protein>
    <submittedName>
        <fullName evidence="2">Uncharacterized protein</fullName>
    </submittedName>
</protein>
<dbReference type="AlphaFoldDB" id="A0A2T7PPJ4"/>
<accession>A0A2T7PPJ4</accession>
<comment type="caution">
    <text evidence="2">The sequence shown here is derived from an EMBL/GenBank/DDBJ whole genome shotgun (WGS) entry which is preliminary data.</text>
</comment>